<dbReference type="Pfam" id="PF01594">
    <property type="entry name" value="AI-2E_transport"/>
    <property type="match status" value="1"/>
</dbReference>
<dbReference type="PANTHER" id="PTHR21716">
    <property type="entry name" value="TRANSMEMBRANE PROTEIN"/>
    <property type="match status" value="1"/>
</dbReference>
<evidence type="ECO:0000256" key="4">
    <source>
        <dbReference type="ARBA" id="ARBA00022475"/>
    </source>
</evidence>
<feature type="transmembrane region" description="Helical" evidence="9">
    <location>
        <begin position="303"/>
        <end position="325"/>
    </location>
</feature>
<evidence type="ECO:0000256" key="7">
    <source>
        <dbReference type="ARBA" id="ARBA00023136"/>
    </source>
</evidence>
<feature type="transmembrane region" description="Helical" evidence="9">
    <location>
        <begin position="345"/>
        <end position="378"/>
    </location>
</feature>
<feature type="compositionally biased region" description="Low complexity" evidence="8">
    <location>
        <begin position="22"/>
        <end position="33"/>
    </location>
</feature>
<feature type="transmembrane region" description="Helical" evidence="9">
    <location>
        <begin position="54"/>
        <end position="76"/>
    </location>
</feature>
<dbReference type="Proteomes" id="UP000244754">
    <property type="component" value="Chromosome"/>
</dbReference>
<evidence type="ECO:0000256" key="1">
    <source>
        <dbReference type="ARBA" id="ARBA00004651"/>
    </source>
</evidence>
<keyword evidence="4" id="KW-1003">Cell membrane</keyword>
<dbReference type="EMBL" id="CP026948">
    <property type="protein sequence ID" value="AWB83745.1"/>
    <property type="molecule type" value="Genomic_DNA"/>
</dbReference>
<organism evidence="10 11">
    <name type="scientific">Corynebacterium liangguodongii</name>
    <dbReference type="NCBI Taxonomy" id="2079535"/>
    <lineage>
        <taxon>Bacteria</taxon>
        <taxon>Bacillati</taxon>
        <taxon>Actinomycetota</taxon>
        <taxon>Actinomycetes</taxon>
        <taxon>Mycobacteriales</taxon>
        <taxon>Corynebacteriaceae</taxon>
        <taxon>Corynebacterium</taxon>
    </lineage>
</organism>
<feature type="region of interest" description="Disordered" evidence="8">
    <location>
        <begin position="1"/>
        <end position="34"/>
    </location>
</feature>
<name>A0A2S0WD95_9CORY</name>
<gene>
    <name evidence="10" type="ORF">C3E79_03960</name>
</gene>
<sequence length="469" mass="49938">MMVRVTTPEEPEHTGDTENTEDTGATEATEGTGPRQRVDRGVVLNSWLKSAAMFTLRILIVSVFLYALAMLIGAFWEGILPVILALIVCTVLAPVASALRRLHLPGGLAAAISLLAFFGLGAALVSLVAPDVASQSRVLAIQGLEGLQRLQLWMQGPPLNLDPDELNDGVNQLSSWLQNQAGAIAGGVFAGIGTAAGLMVTLMVVLVLTFFFLKDGPRFLPWLRGATGGRTGLHATELLTRAWRTLSGYIRAQAIVSFVDAAVIGTGVWLVGVPMAFTLAVITFAAGFIPIVGAVVAGALAVLVALVSLGLTEALIVLAIVILVQQLEGNVLSPVLQSKAMDLHPVIVLVSVTIGGGLFGLVGAFLAVPAAAMVAVVFRYIMDMITIHSGERTAASITFATPEGREIAEVEQRESVFERREWIGERTWAQTPVATDETHARSRGGSTSWRAVMRELSRARRKKTTREEH</sequence>
<dbReference type="AlphaFoldDB" id="A0A2S0WD95"/>
<feature type="transmembrane region" description="Helical" evidence="9">
    <location>
        <begin position="249"/>
        <end position="270"/>
    </location>
</feature>
<protein>
    <submittedName>
        <fullName evidence="10">AI-2E family transporter</fullName>
    </submittedName>
</protein>
<dbReference type="GO" id="GO:0055085">
    <property type="term" value="P:transmembrane transport"/>
    <property type="evidence" value="ECO:0007669"/>
    <property type="project" value="TreeGrafter"/>
</dbReference>
<feature type="transmembrane region" description="Helical" evidence="9">
    <location>
        <begin position="276"/>
        <end position="296"/>
    </location>
</feature>
<keyword evidence="7 9" id="KW-0472">Membrane</keyword>
<dbReference type="PANTHER" id="PTHR21716:SF53">
    <property type="entry name" value="PERMEASE PERM-RELATED"/>
    <property type="match status" value="1"/>
</dbReference>
<dbReference type="InterPro" id="IPR002549">
    <property type="entry name" value="AI-2E-like"/>
</dbReference>
<comment type="similarity">
    <text evidence="2">Belongs to the autoinducer-2 exporter (AI-2E) (TC 2.A.86) family.</text>
</comment>
<reference evidence="11" key="1">
    <citation type="submission" date="2018-01" db="EMBL/GenBank/DDBJ databases">
        <authorList>
            <person name="Li J."/>
        </authorList>
    </citation>
    <scope>NUCLEOTIDE SEQUENCE [LARGE SCALE GENOMIC DNA]</scope>
    <source>
        <strain evidence="11">2184</strain>
    </source>
</reference>
<feature type="region of interest" description="Disordered" evidence="8">
    <location>
        <begin position="432"/>
        <end position="451"/>
    </location>
</feature>
<feature type="transmembrane region" description="Helical" evidence="9">
    <location>
        <begin position="106"/>
        <end position="129"/>
    </location>
</feature>
<evidence type="ECO:0000256" key="2">
    <source>
        <dbReference type="ARBA" id="ARBA00009773"/>
    </source>
</evidence>
<keyword evidence="11" id="KW-1185">Reference proteome</keyword>
<keyword evidence="5 9" id="KW-0812">Transmembrane</keyword>
<evidence type="ECO:0000256" key="8">
    <source>
        <dbReference type="SAM" id="MobiDB-lite"/>
    </source>
</evidence>
<comment type="subcellular location">
    <subcellularLocation>
        <location evidence="1">Cell membrane</location>
        <topology evidence="1">Multi-pass membrane protein</topology>
    </subcellularLocation>
</comment>
<evidence type="ECO:0000256" key="5">
    <source>
        <dbReference type="ARBA" id="ARBA00022692"/>
    </source>
</evidence>
<dbReference type="KEGG" id="clia:C3E79_03960"/>
<keyword evidence="3" id="KW-0813">Transport</keyword>
<proteinExistence type="inferred from homology"/>
<feature type="transmembrane region" description="Helical" evidence="9">
    <location>
        <begin position="82"/>
        <end position="99"/>
    </location>
</feature>
<dbReference type="GO" id="GO:0005886">
    <property type="term" value="C:plasma membrane"/>
    <property type="evidence" value="ECO:0007669"/>
    <property type="project" value="UniProtKB-SubCell"/>
</dbReference>
<feature type="transmembrane region" description="Helical" evidence="9">
    <location>
        <begin position="183"/>
        <end position="213"/>
    </location>
</feature>
<evidence type="ECO:0000256" key="9">
    <source>
        <dbReference type="SAM" id="Phobius"/>
    </source>
</evidence>
<evidence type="ECO:0000313" key="10">
    <source>
        <dbReference type="EMBL" id="AWB83745.1"/>
    </source>
</evidence>
<keyword evidence="6 9" id="KW-1133">Transmembrane helix</keyword>
<accession>A0A2S0WD95</accession>
<evidence type="ECO:0000256" key="3">
    <source>
        <dbReference type="ARBA" id="ARBA00022448"/>
    </source>
</evidence>
<evidence type="ECO:0000256" key="6">
    <source>
        <dbReference type="ARBA" id="ARBA00022989"/>
    </source>
</evidence>
<dbReference type="OrthoDB" id="9784366at2"/>
<evidence type="ECO:0000313" key="11">
    <source>
        <dbReference type="Proteomes" id="UP000244754"/>
    </source>
</evidence>